<dbReference type="PROSITE" id="PS50994">
    <property type="entry name" value="INTEGRASE"/>
    <property type="match status" value="1"/>
</dbReference>
<keyword evidence="8" id="KW-0378">Hydrolase</keyword>
<keyword evidence="3" id="KW-0645">Protease</keyword>
<feature type="domain" description="Integrase catalytic" evidence="14">
    <location>
        <begin position="932"/>
        <end position="1090"/>
    </location>
</feature>
<dbReference type="FunFam" id="3.10.20.370:FF:000001">
    <property type="entry name" value="Retrovirus-related Pol polyprotein from transposon 17.6-like protein"/>
    <property type="match status" value="1"/>
</dbReference>
<reference evidence="15" key="3">
    <citation type="submission" date="2025-09" db="UniProtKB">
        <authorList>
            <consortium name="Ensembl"/>
        </authorList>
    </citation>
    <scope>IDENTIFICATION</scope>
    <source>
        <strain evidence="15">Hd-rR</strain>
    </source>
</reference>
<dbReference type="Gene3D" id="3.10.20.370">
    <property type="match status" value="1"/>
</dbReference>
<dbReference type="InterPro" id="IPR036397">
    <property type="entry name" value="RNaseH_sf"/>
</dbReference>
<dbReference type="Pfam" id="PF17921">
    <property type="entry name" value="Integrase_H2C2"/>
    <property type="match status" value="1"/>
</dbReference>
<dbReference type="FunFam" id="3.30.70.270:FF:000020">
    <property type="entry name" value="Transposon Tf2-6 polyprotein-like Protein"/>
    <property type="match status" value="1"/>
</dbReference>
<dbReference type="Gene3D" id="3.30.70.270">
    <property type="match status" value="2"/>
</dbReference>
<evidence type="ECO:0000256" key="2">
    <source>
        <dbReference type="ARBA" id="ARBA00012180"/>
    </source>
</evidence>
<organism evidence="15 16">
    <name type="scientific">Oryzias latipes</name>
    <name type="common">Japanese rice fish</name>
    <name type="synonym">Japanese killifish</name>
    <dbReference type="NCBI Taxonomy" id="8090"/>
    <lineage>
        <taxon>Eukaryota</taxon>
        <taxon>Metazoa</taxon>
        <taxon>Chordata</taxon>
        <taxon>Craniata</taxon>
        <taxon>Vertebrata</taxon>
        <taxon>Euteleostomi</taxon>
        <taxon>Actinopterygii</taxon>
        <taxon>Neopterygii</taxon>
        <taxon>Teleostei</taxon>
        <taxon>Neoteleostei</taxon>
        <taxon>Acanthomorphata</taxon>
        <taxon>Ovalentaria</taxon>
        <taxon>Atherinomorphae</taxon>
        <taxon>Beloniformes</taxon>
        <taxon>Adrianichthyidae</taxon>
        <taxon>Oryziinae</taxon>
        <taxon>Oryzias</taxon>
    </lineage>
</organism>
<dbReference type="FunFam" id="3.10.10.10:FF:000007">
    <property type="entry name" value="Retrovirus-related Pol polyprotein from transposon 17.6-like Protein"/>
    <property type="match status" value="1"/>
</dbReference>
<feature type="domain" description="Reverse transcriptase" evidence="13">
    <location>
        <begin position="337"/>
        <end position="516"/>
    </location>
</feature>
<dbReference type="Proteomes" id="UP000001038">
    <property type="component" value="Chromosome 5"/>
</dbReference>
<evidence type="ECO:0000313" key="15">
    <source>
        <dbReference type="Ensembl" id="ENSORLP00000034811.1"/>
    </source>
</evidence>
<dbReference type="InterPro" id="IPR021109">
    <property type="entry name" value="Peptidase_aspartic_dom_sf"/>
</dbReference>
<reference evidence="15" key="2">
    <citation type="submission" date="2025-08" db="UniProtKB">
        <authorList>
            <consortium name="Ensembl"/>
        </authorList>
    </citation>
    <scope>IDENTIFICATION</scope>
    <source>
        <strain evidence="15">Hd-rR</strain>
    </source>
</reference>
<dbReference type="Pfam" id="PF17919">
    <property type="entry name" value="RT_RNaseH_2"/>
    <property type="match status" value="1"/>
</dbReference>
<dbReference type="EC" id="3.1.26.4" evidence="2"/>
<dbReference type="InterPro" id="IPR043128">
    <property type="entry name" value="Rev_trsase/Diguanyl_cyclase"/>
</dbReference>
<dbReference type="GO" id="GO:0004523">
    <property type="term" value="F:RNA-DNA hybrid ribonuclease activity"/>
    <property type="evidence" value="ECO:0007669"/>
    <property type="project" value="UniProtKB-EC"/>
</dbReference>
<dbReference type="FunFam" id="1.10.340.70:FF:000001">
    <property type="entry name" value="Retrovirus-related Pol polyprotein from transposon gypsy-like Protein"/>
    <property type="match status" value="1"/>
</dbReference>
<feature type="region of interest" description="Disordered" evidence="12">
    <location>
        <begin position="1251"/>
        <end position="1292"/>
    </location>
</feature>
<evidence type="ECO:0000256" key="1">
    <source>
        <dbReference type="ARBA" id="ARBA00010879"/>
    </source>
</evidence>
<dbReference type="Gene3D" id="3.30.420.10">
    <property type="entry name" value="Ribonuclease H-like superfamily/Ribonuclease H"/>
    <property type="match status" value="1"/>
</dbReference>
<evidence type="ECO:0000256" key="5">
    <source>
        <dbReference type="ARBA" id="ARBA00022695"/>
    </source>
</evidence>
<keyword evidence="6" id="KW-0540">Nuclease</keyword>
<dbReference type="SUPFAM" id="SSF56672">
    <property type="entry name" value="DNA/RNA polymerases"/>
    <property type="match status" value="1"/>
</dbReference>
<dbReference type="InterPro" id="IPR012337">
    <property type="entry name" value="RNaseH-like_sf"/>
</dbReference>
<evidence type="ECO:0000256" key="4">
    <source>
        <dbReference type="ARBA" id="ARBA00022679"/>
    </source>
</evidence>
<dbReference type="Gene3D" id="2.40.70.10">
    <property type="entry name" value="Acid Proteases"/>
    <property type="match status" value="1"/>
</dbReference>
<keyword evidence="7" id="KW-0255">Endonuclease</keyword>
<evidence type="ECO:0000256" key="10">
    <source>
        <dbReference type="ARBA" id="ARBA00023268"/>
    </source>
</evidence>
<dbReference type="Ensembl" id="ENSORLT00000041674.1">
    <property type="protein sequence ID" value="ENSORLP00000034811.1"/>
    <property type="gene ID" value="ENSORLG00000022054.1"/>
</dbReference>
<dbReference type="SUPFAM" id="SSF53098">
    <property type="entry name" value="Ribonuclease H-like"/>
    <property type="match status" value="1"/>
</dbReference>
<evidence type="ECO:0000256" key="9">
    <source>
        <dbReference type="ARBA" id="ARBA00022918"/>
    </source>
</evidence>
<dbReference type="Gene3D" id="3.10.10.10">
    <property type="entry name" value="HIV Type 1 Reverse Transcriptase, subunit A, domain 1"/>
    <property type="match status" value="1"/>
</dbReference>
<dbReference type="SUPFAM" id="SSF50630">
    <property type="entry name" value="Acid proteases"/>
    <property type="match status" value="1"/>
</dbReference>
<evidence type="ECO:0000256" key="8">
    <source>
        <dbReference type="ARBA" id="ARBA00022801"/>
    </source>
</evidence>
<dbReference type="PROSITE" id="PS50878">
    <property type="entry name" value="RT_POL"/>
    <property type="match status" value="1"/>
</dbReference>
<dbReference type="GO" id="GO:0006508">
    <property type="term" value="P:proteolysis"/>
    <property type="evidence" value="ECO:0007669"/>
    <property type="project" value="UniProtKB-KW"/>
</dbReference>
<name>A0A3B3HT42_ORYLA</name>
<dbReference type="Pfam" id="PF00078">
    <property type="entry name" value="RVT_1"/>
    <property type="match status" value="1"/>
</dbReference>
<dbReference type="Bgee" id="ENSORLG00000022054">
    <property type="expression patterns" value="Expressed in ovary"/>
</dbReference>
<dbReference type="InterPro" id="IPR000477">
    <property type="entry name" value="RT_dom"/>
</dbReference>
<dbReference type="GO" id="GO:0008233">
    <property type="term" value="F:peptidase activity"/>
    <property type="evidence" value="ECO:0007669"/>
    <property type="project" value="UniProtKB-KW"/>
</dbReference>
<dbReference type="FunFam" id="3.30.420.10:FF:000032">
    <property type="entry name" value="Retrovirus-related Pol polyprotein from transposon 297-like Protein"/>
    <property type="match status" value="1"/>
</dbReference>
<keyword evidence="5" id="KW-0548">Nucleotidyltransferase</keyword>
<keyword evidence="9" id="KW-0695">RNA-directed DNA polymerase</keyword>
<dbReference type="GO" id="GO:0003964">
    <property type="term" value="F:RNA-directed DNA polymerase activity"/>
    <property type="evidence" value="ECO:0007669"/>
    <property type="project" value="UniProtKB-KW"/>
</dbReference>
<dbReference type="GO" id="GO:0015074">
    <property type="term" value="P:DNA integration"/>
    <property type="evidence" value="ECO:0007669"/>
    <property type="project" value="InterPro"/>
</dbReference>
<dbReference type="InterPro" id="IPR001584">
    <property type="entry name" value="Integrase_cat-core"/>
</dbReference>
<feature type="region of interest" description="Disordered" evidence="12">
    <location>
        <begin position="738"/>
        <end position="757"/>
    </location>
</feature>
<dbReference type="InterPro" id="IPR043502">
    <property type="entry name" value="DNA/RNA_pol_sf"/>
</dbReference>
<keyword evidence="16" id="KW-1185">Reference proteome</keyword>
<evidence type="ECO:0000256" key="11">
    <source>
        <dbReference type="ARBA" id="ARBA00039658"/>
    </source>
</evidence>
<dbReference type="CDD" id="cd09274">
    <property type="entry name" value="RNase_HI_RT_Ty3"/>
    <property type="match status" value="1"/>
</dbReference>
<accession>A0A3B3HT42</accession>
<sequence>MSGVQVPCLLDTGSMVSTLTESFFRKHFEPWGHKSLQMCHWLQLKAANGLAIPYIGYLELSVELCGKVIPGCGVLVIKDSPGATNLAPGIVGMNILRKCRAELFGEHGSAWFHVDPVSQAPAPLQQALQLCHSATETASTVVSGRAKVRGSHACFIPGGHMKLVAVTCPDQFSHKTVLFQPVGQGLPAGLIASSALVQVRRSTAYVPLLNVGTVDVWLNPRTIVGLLCDVSIVSLPAGITEVPRPAATVNIQAASDVILEQIDALPLETLPAEDRGKAQALLQKYANVFAAHEGDLGCTTLMTHEIPLLDDAPVRQRHRRIPPSEYEAVKDHINQLLASGVIRESNSPYASPIVLARKKDGSLRMCVDYRQLNSKTRRDAFPLPRIDESLDALSGARWFTTLDLASGYNQVPVTEGDRAKTAFCIPFGLFEWNRMPFGLCNAPGTFQRLMQRIFGDQQCQSVLLYLDDIVVFSSTIDEHLERLELVLGRLQQEKLRVKLPKCAFFQQEVRYLGHVISDQGVSTDPHKIEAVAGWQPPSTVSELRTFLGFASYYRRFVEGFARLAAPLHRLVGELDGTKSRRRKASSLQGHWTTECQQNFDALKQKLTSAPVLAYADFTLPFILEVDASHNGLGAVLSQEQGGSVRPIAYASRGLKATERNMQNYSSMKLEFLALKWAMTEKFREYLLGHHCVVFTDNNPLSYLSTAKLGAMEQRWVAQLAAFDYEIKYRSGRVNRNADALSRHPNHSSAEVGNMAPGSSLPRDLQQVQVQPVLAHCEMEQLMPVFPQRTTAEVQDLQVSDPVLASVLPFWRDQRYPNYSEREGLSKVALTLLRQWKNLAEVDGLVYRRVLMPDSGQEVFQLLLPEILIPEVLEQVHQHHGHQGIERTLALLRARCYWPGMSKDVAHWCQACERCQLAKDNSRSHSAPLGHLIASRPNELVAMDFTILEPSRTGVENVLVLTDVFSKYTVAIPTRDQRAATVAKVLVAEWFSKFGVPARLHSDQGRSFESQLIQQLCGLYGIEKSRTTPYHPAGNGQCERFNRTLHNLLRALPVTRKRDWHSCLPQVTFCYNTTPHQTTGESPFFLMFGQQPRLPIDFMLGQVKEPVNGTIHEWVEEHQARLRVAFDVAKDRLAEAAARRKRNHDKHVQEAPLDEGQLVLLRDYSVRGRRKIQDLWSSTIYKVLKTPGAGQVVYTIAPQHDPSKIKRVHRTLLKAFLGAQRQIFLPRSPPPPQVLVDPDDSADEDLFLQLEDPGRPVGFGNGPSVSREGATKSQAGPSRVEAVSPCPSGADGVQQVVRRTTRSTAGYHSNIHRLPRAAGGRNAGDMKQNANVSALFRPWS</sequence>
<keyword evidence="10" id="KW-0511">Multifunctional enzyme</keyword>
<dbReference type="CDD" id="cd01647">
    <property type="entry name" value="RT_LTR"/>
    <property type="match status" value="1"/>
</dbReference>
<dbReference type="PANTHER" id="PTHR37984">
    <property type="entry name" value="PROTEIN CBG26694"/>
    <property type="match status" value="1"/>
</dbReference>
<proteinExistence type="inferred from homology"/>
<evidence type="ECO:0000256" key="3">
    <source>
        <dbReference type="ARBA" id="ARBA00022670"/>
    </source>
</evidence>
<comment type="similarity">
    <text evidence="1">Belongs to the beta type-B retroviral polymerase family. HERV class-II K(HML-2) pol subfamily.</text>
</comment>
<dbReference type="Gene3D" id="1.10.340.70">
    <property type="match status" value="1"/>
</dbReference>
<evidence type="ECO:0000259" key="13">
    <source>
        <dbReference type="PROSITE" id="PS50878"/>
    </source>
</evidence>
<evidence type="ECO:0000256" key="7">
    <source>
        <dbReference type="ARBA" id="ARBA00022759"/>
    </source>
</evidence>
<reference evidence="15 16" key="1">
    <citation type="journal article" date="2007" name="Nature">
        <title>The medaka draft genome and insights into vertebrate genome evolution.</title>
        <authorList>
            <person name="Kasahara M."/>
            <person name="Naruse K."/>
            <person name="Sasaki S."/>
            <person name="Nakatani Y."/>
            <person name="Qu W."/>
            <person name="Ahsan B."/>
            <person name="Yamada T."/>
            <person name="Nagayasu Y."/>
            <person name="Doi K."/>
            <person name="Kasai Y."/>
            <person name="Jindo T."/>
            <person name="Kobayashi D."/>
            <person name="Shimada A."/>
            <person name="Toyoda A."/>
            <person name="Kuroki Y."/>
            <person name="Fujiyama A."/>
            <person name="Sasaki T."/>
            <person name="Shimizu A."/>
            <person name="Asakawa S."/>
            <person name="Shimizu N."/>
            <person name="Hashimoto S."/>
            <person name="Yang J."/>
            <person name="Lee Y."/>
            <person name="Matsushima K."/>
            <person name="Sugano S."/>
            <person name="Sakaizumi M."/>
            <person name="Narita T."/>
            <person name="Ohishi K."/>
            <person name="Haga S."/>
            <person name="Ohta F."/>
            <person name="Nomoto H."/>
            <person name="Nogata K."/>
            <person name="Morishita T."/>
            <person name="Endo T."/>
            <person name="Shin-I T."/>
            <person name="Takeda H."/>
            <person name="Morishita S."/>
            <person name="Kohara Y."/>
        </authorList>
    </citation>
    <scope>NUCLEOTIDE SEQUENCE [LARGE SCALE GENOMIC DNA]</scope>
    <source>
        <strain evidence="15 16">Hd-rR</strain>
    </source>
</reference>
<dbReference type="GO" id="GO:0003676">
    <property type="term" value="F:nucleic acid binding"/>
    <property type="evidence" value="ECO:0007669"/>
    <property type="project" value="InterPro"/>
</dbReference>
<dbReference type="InterPro" id="IPR041588">
    <property type="entry name" value="Integrase_H2C2"/>
</dbReference>
<dbReference type="GeneTree" id="ENSGT01100000263500"/>
<evidence type="ECO:0000256" key="6">
    <source>
        <dbReference type="ARBA" id="ARBA00022722"/>
    </source>
</evidence>
<evidence type="ECO:0000256" key="12">
    <source>
        <dbReference type="SAM" id="MobiDB-lite"/>
    </source>
</evidence>
<keyword evidence="4" id="KW-0808">Transferase</keyword>
<dbReference type="PANTHER" id="PTHR37984:SF5">
    <property type="entry name" value="PROTEIN NYNRIN-LIKE"/>
    <property type="match status" value="1"/>
</dbReference>
<evidence type="ECO:0000259" key="14">
    <source>
        <dbReference type="PROSITE" id="PS50994"/>
    </source>
</evidence>
<dbReference type="InterPro" id="IPR050951">
    <property type="entry name" value="Retrovirus_Pol_polyprotein"/>
</dbReference>
<dbReference type="InParanoid" id="A0A3B3HT42"/>
<evidence type="ECO:0000313" key="16">
    <source>
        <dbReference type="Proteomes" id="UP000001038"/>
    </source>
</evidence>
<dbReference type="InterPro" id="IPR041577">
    <property type="entry name" value="RT_RNaseH_2"/>
</dbReference>
<protein>
    <recommendedName>
        <fullName evidence="11">Gypsy retrotransposon integrase-like protein 1</fullName>
        <ecNumber evidence="2">3.1.26.4</ecNumber>
    </recommendedName>
</protein>
<dbReference type="Pfam" id="PF00665">
    <property type="entry name" value="rve"/>
    <property type="match status" value="1"/>
</dbReference>